<reference evidence="2 3" key="1">
    <citation type="submission" date="2024-04" db="EMBL/GenBank/DDBJ databases">
        <title>Defined microbial consortia suppress multidrug-resistant proinflammatory Enterobacteriaceae via ecological control.</title>
        <authorList>
            <person name="Furuichi M."/>
            <person name="Kawaguchi T."/>
            <person name="Pust M."/>
            <person name="Yasuma K."/>
            <person name="Plichta D."/>
            <person name="Hasegawa N."/>
            <person name="Ohya T."/>
            <person name="Bhattarai S."/>
            <person name="Sasajima S."/>
            <person name="Aoto Y."/>
            <person name="Tuganbaev T."/>
            <person name="Yaginuma M."/>
            <person name="Ueda M."/>
            <person name="Okahashi N."/>
            <person name="Amafuji K."/>
            <person name="Kiridooshi Y."/>
            <person name="Sugita K."/>
            <person name="Strazar M."/>
            <person name="Skelly A."/>
            <person name="Suda W."/>
            <person name="Hattori M."/>
            <person name="Nakamoto N."/>
            <person name="Caballero S."/>
            <person name="Norman J."/>
            <person name="Olle B."/>
            <person name="Tanoue T."/>
            <person name="Arita M."/>
            <person name="Bucci V."/>
            <person name="Atarashi K."/>
            <person name="Xavier R."/>
            <person name="Honda K."/>
        </authorList>
    </citation>
    <scope>NUCLEOTIDE SEQUENCE [LARGE SCALE GENOMIC DNA]</scope>
    <source>
        <strain evidence="3">k34-0107-D12</strain>
    </source>
</reference>
<protein>
    <recommendedName>
        <fullName evidence="1">GGDEF domain-containing protein</fullName>
    </recommendedName>
</protein>
<dbReference type="InterPro" id="IPR043128">
    <property type="entry name" value="Rev_trsase/Diguanyl_cyclase"/>
</dbReference>
<dbReference type="CDD" id="cd00130">
    <property type="entry name" value="PAS"/>
    <property type="match status" value="1"/>
</dbReference>
<dbReference type="Pfam" id="PF00990">
    <property type="entry name" value="GGDEF"/>
    <property type="match status" value="1"/>
</dbReference>
<evidence type="ECO:0000259" key="1">
    <source>
        <dbReference type="PROSITE" id="PS50887"/>
    </source>
</evidence>
<evidence type="ECO:0000313" key="3">
    <source>
        <dbReference type="Proteomes" id="UP001600941"/>
    </source>
</evidence>
<accession>A0ABQ0BYC7</accession>
<dbReference type="Gene3D" id="3.30.70.270">
    <property type="match status" value="1"/>
</dbReference>
<dbReference type="PROSITE" id="PS50887">
    <property type="entry name" value="GGDEF"/>
    <property type="match status" value="1"/>
</dbReference>
<comment type="caution">
    <text evidence="2">The sequence shown here is derived from an EMBL/GenBank/DDBJ whole genome shotgun (WGS) entry which is preliminary data.</text>
</comment>
<dbReference type="RefSeq" id="WP_227211348.1">
    <property type="nucleotide sequence ID" value="NZ_BAABZQ010000001.1"/>
</dbReference>
<dbReference type="PANTHER" id="PTHR45138:SF9">
    <property type="entry name" value="DIGUANYLATE CYCLASE DGCM-RELATED"/>
    <property type="match status" value="1"/>
</dbReference>
<dbReference type="SUPFAM" id="SSF54427">
    <property type="entry name" value="NTF2-like"/>
    <property type="match status" value="1"/>
</dbReference>
<dbReference type="InterPro" id="IPR050469">
    <property type="entry name" value="Diguanylate_Cyclase"/>
</dbReference>
<dbReference type="PANTHER" id="PTHR45138">
    <property type="entry name" value="REGULATORY COMPONENTS OF SENSORY TRANSDUCTION SYSTEM"/>
    <property type="match status" value="1"/>
</dbReference>
<dbReference type="SMART" id="SM00267">
    <property type="entry name" value="GGDEF"/>
    <property type="match status" value="1"/>
</dbReference>
<evidence type="ECO:0000313" key="2">
    <source>
        <dbReference type="EMBL" id="GAA6501412.1"/>
    </source>
</evidence>
<dbReference type="Gene3D" id="3.10.450.50">
    <property type="match status" value="1"/>
</dbReference>
<dbReference type="InterPro" id="IPR000014">
    <property type="entry name" value="PAS"/>
</dbReference>
<organism evidence="2 3">
    <name type="scientific">Blautia parvula</name>
    <dbReference type="NCBI Taxonomy" id="2877527"/>
    <lineage>
        <taxon>Bacteria</taxon>
        <taxon>Bacillati</taxon>
        <taxon>Bacillota</taxon>
        <taxon>Clostridia</taxon>
        <taxon>Lachnospirales</taxon>
        <taxon>Lachnospiraceae</taxon>
        <taxon>Blautia</taxon>
    </lineage>
</organism>
<dbReference type="Proteomes" id="UP001600941">
    <property type="component" value="Unassembled WGS sequence"/>
</dbReference>
<dbReference type="EMBL" id="BAABZQ010000001">
    <property type="protein sequence ID" value="GAA6501412.1"/>
    <property type="molecule type" value="Genomic_DNA"/>
</dbReference>
<keyword evidence="3" id="KW-1185">Reference proteome</keyword>
<name>A0ABQ0BYC7_9FIRM</name>
<dbReference type="Gene3D" id="3.30.450.20">
    <property type="entry name" value="PAS domain"/>
    <property type="match status" value="1"/>
</dbReference>
<dbReference type="InterPro" id="IPR032710">
    <property type="entry name" value="NTF2-like_dom_sf"/>
</dbReference>
<dbReference type="InterPro" id="IPR000160">
    <property type="entry name" value="GGDEF_dom"/>
</dbReference>
<dbReference type="SUPFAM" id="SSF55073">
    <property type="entry name" value="Nucleotide cyclase"/>
    <property type="match status" value="1"/>
</dbReference>
<gene>
    <name evidence="2" type="ORF">K340107D12_42280</name>
</gene>
<feature type="domain" description="GGDEF" evidence="1">
    <location>
        <begin position="327"/>
        <end position="457"/>
    </location>
</feature>
<dbReference type="NCBIfam" id="TIGR00254">
    <property type="entry name" value="GGDEF"/>
    <property type="match status" value="1"/>
</dbReference>
<proteinExistence type="predicted"/>
<dbReference type="CDD" id="cd01949">
    <property type="entry name" value="GGDEF"/>
    <property type="match status" value="1"/>
</dbReference>
<dbReference type="InterPro" id="IPR029787">
    <property type="entry name" value="Nucleotide_cyclase"/>
</dbReference>
<sequence>MTDREKIIQVFYDYEDGGLVSLDLNKILNCLDETLIGIGIGEQGFVTSKEDVRQVFTTGLKNNTDTKHSLSFEQIHVLIHEEGFANLCAKVIVRAEKENNVSISQFLQSLTLVRRGKDWKICALHASSPIVTEESVEAYPLKFAEKTLQSLKEKIGEEAYLAEEQYRQAVLADTVAFYIINFSKDVFEKCQLNGDLCAFVEPQTPYEQFICDKLPQYVASEDRAHFLETLSLASIKAAFEAEKKELSCEYRFLCPDSSVLWMVTTVRLITDVVTGDKKGIMYVKDIDAGKRRELEMIEKADRDVMTGVLNKAAFIRSVTDSLLLSTGTPAFVMLDIDNFKSINDTKGHPAGDLVLMAIAGILKDIFAADGIVGRLGGDEFAVFLPGTHTQDALTARLEQVLGQVKSIKQCNKAPSNVTCSIGVTFCDDKRSIEEIYKNADDALYRAKQNGKNQITFF</sequence>